<dbReference type="InterPro" id="IPR045072">
    <property type="entry name" value="MKRN-like"/>
</dbReference>
<dbReference type="GO" id="GO:0061630">
    <property type="term" value="F:ubiquitin protein ligase activity"/>
    <property type="evidence" value="ECO:0007669"/>
    <property type="project" value="InterPro"/>
</dbReference>
<reference evidence="6 7" key="1">
    <citation type="journal article" date="2013" name="BMC Genomics">
        <title>Reconstruction of the lipid metabolism for the microalga Monoraphidium neglectum from its genome sequence reveals characteristics suitable for biofuel production.</title>
        <authorList>
            <person name="Bogen C."/>
            <person name="Al-Dilaimi A."/>
            <person name="Albersmeier A."/>
            <person name="Wichmann J."/>
            <person name="Grundmann M."/>
            <person name="Rupp O."/>
            <person name="Lauersen K.J."/>
            <person name="Blifernez-Klassen O."/>
            <person name="Kalinowski J."/>
            <person name="Goesmann A."/>
            <person name="Mussgnug J.H."/>
            <person name="Kruse O."/>
        </authorList>
    </citation>
    <scope>NUCLEOTIDE SEQUENCE [LARGE SCALE GENOMIC DNA]</scope>
    <source>
        <strain evidence="6 7">SAG 48.87</strain>
    </source>
</reference>
<dbReference type="AlphaFoldDB" id="A0A0D2M0W1"/>
<dbReference type="STRING" id="145388.A0A0D2M0W1"/>
<dbReference type="KEGG" id="mng:MNEG_10676"/>
<dbReference type="PANTHER" id="PTHR11224">
    <property type="entry name" value="MAKORIN-RELATED"/>
    <property type="match status" value="1"/>
</dbReference>
<evidence type="ECO:0000313" key="7">
    <source>
        <dbReference type="Proteomes" id="UP000054498"/>
    </source>
</evidence>
<dbReference type="PANTHER" id="PTHR11224:SF10">
    <property type="entry name" value="IP09428P-RELATED"/>
    <property type="match status" value="1"/>
</dbReference>
<keyword evidence="1 4" id="KW-0479">Metal-binding</keyword>
<dbReference type="GeneID" id="25727862"/>
<dbReference type="EMBL" id="KK102634">
    <property type="protein sequence ID" value="KIY97284.1"/>
    <property type="molecule type" value="Genomic_DNA"/>
</dbReference>
<protein>
    <recommendedName>
        <fullName evidence="5">C3H1-type domain-containing protein</fullName>
    </recommendedName>
</protein>
<organism evidence="6 7">
    <name type="scientific">Monoraphidium neglectum</name>
    <dbReference type="NCBI Taxonomy" id="145388"/>
    <lineage>
        <taxon>Eukaryota</taxon>
        <taxon>Viridiplantae</taxon>
        <taxon>Chlorophyta</taxon>
        <taxon>core chlorophytes</taxon>
        <taxon>Chlorophyceae</taxon>
        <taxon>CS clade</taxon>
        <taxon>Sphaeropleales</taxon>
        <taxon>Selenastraceae</taxon>
        <taxon>Monoraphidium</taxon>
    </lineage>
</organism>
<dbReference type="GO" id="GO:0000209">
    <property type="term" value="P:protein polyubiquitination"/>
    <property type="evidence" value="ECO:0007669"/>
    <property type="project" value="InterPro"/>
</dbReference>
<accession>A0A0D2M0W1</accession>
<sequence>MRGPGCGGGWQWDLSALRTCPVCRTTTHFITPSTSWPETPDEKEAIVSAYKGKMAAIDCMHFDYGEGACPFGTSCFYRHAYRDGTLAPPPDLRRAADEEGMVRVLRPVTLSSFLDTPEAQRLLSAAPRRRLAGRRR</sequence>
<dbReference type="GO" id="GO:0008270">
    <property type="term" value="F:zinc ion binding"/>
    <property type="evidence" value="ECO:0007669"/>
    <property type="project" value="UniProtKB-KW"/>
</dbReference>
<dbReference type="RefSeq" id="XP_013896304.1">
    <property type="nucleotide sequence ID" value="XM_014040850.1"/>
</dbReference>
<feature type="zinc finger region" description="C3H1-type" evidence="4">
    <location>
        <begin position="53"/>
        <end position="82"/>
    </location>
</feature>
<dbReference type="InterPro" id="IPR000571">
    <property type="entry name" value="Znf_CCCH"/>
</dbReference>
<keyword evidence="2 4" id="KW-0863">Zinc-finger</keyword>
<evidence type="ECO:0000256" key="4">
    <source>
        <dbReference type="PROSITE-ProRule" id="PRU00723"/>
    </source>
</evidence>
<keyword evidence="3 4" id="KW-0862">Zinc</keyword>
<dbReference type="OrthoDB" id="411372at2759"/>
<evidence type="ECO:0000256" key="3">
    <source>
        <dbReference type="ARBA" id="ARBA00022833"/>
    </source>
</evidence>
<evidence type="ECO:0000256" key="2">
    <source>
        <dbReference type="ARBA" id="ARBA00022771"/>
    </source>
</evidence>
<keyword evidence="7" id="KW-1185">Reference proteome</keyword>
<name>A0A0D2M0W1_9CHLO</name>
<gene>
    <name evidence="6" type="ORF">MNEG_10676</name>
</gene>
<evidence type="ECO:0000256" key="1">
    <source>
        <dbReference type="ARBA" id="ARBA00022723"/>
    </source>
</evidence>
<dbReference type="Proteomes" id="UP000054498">
    <property type="component" value="Unassembled WGS sequence"/>
</dbReference>
<dbReference type="PROSITE" id="PS50103">
    <property type="entry name" value="ZF_C3H1"/>
    <property type="match status" value="1"/>
</dbReference>
<proteinExistence type="predicted"/>
<feature type="domain" description="C3H1-type" evidence="5">
    <location>
        <begin position="53"/>
        <end position="82"/>
    </location>
</feature>
<evidence type="ECO:0000259" key="5">
    <source>
        <dbReference type="PROSITE" id="PS50103"/>
    </source>
</evidence>
<evidence type="ECO:0000313" key="6">
    <source>
        <dbReference type="EMBL" id="KIY97284.1"/>
    </source>
</evidence>